<evidence type="ECO:0000313" key="3">
    <source>
        <dbReference type="Proteomes" id="UP000588586"/>
    </source>
</evidence>
<dbReference type="Proteomes" id="UP000588586">
    <property type="component" value="Unassembled WGS sequence"/>
</dbReference>
<comment type="caution">
    <text evidence="2">The sequence shown here is derived from an EMBL/GenBank/DDBJ whole genome shotgun (WGS) entry which is preliminary data.</text>
</comment>
<feature type="region of interest" description="Disordered" evidence="1">
    <location>
        <begin position="1"/>
        <end position="55"/>
    </location>
</feature>
<organism evidence="2 3">
    <name type="scientific">Knoellia koreensis</name>
    <dbReference type="NCBI Taxonomy" id="2730921"/>
    <lineage>
        <taxon>Bacteria</taxon>
        <taxon>Bacillati</taxon>
        <taxon>Actinomycetota</taxon>
        <taxon>Actinomycetes</taxon>
        <taxon>Micrococcales</taxon>
        <taxon>Intrasporangiaceae</taxon>
        <taxon>Knoellia</taxon>
    </lineage>
</organism>
<evidence type="ECO:0000256" key="1">
    <source>
        <dbReference type="SAM" id="MobiDB-lite"/>
    </source>
</evidence>
<protein>
    <submittedName>
        <fullName evidence="2">Uncharacterized protein</fullName>
    </submittedName>
</protein>
<feature type="compositionally biased region" description="Basic and acidic residues" evidence="1">
    <location>
        <begin position="1"/>
        <end position="13"/>
    </location>
</feature>
<gene>
    <name evidence="2" type="ORF">HJG52_17635</name>
</gene>
<feature type="compositionally biased region" description="Basic and acidic residues" evidence="1">
    <location>
        <begin position="20"/>
        <end position="37"/>
    </location>
</feature>
<dbReference type="EMBL" id="JABEPQ010000005">
    <property type="protein sequence ID" value="NNM47813.1"/>
    <property type="molecule type" value="Genomic_DNA"/>
</dbReference>
<evidence type="ECO:0000313" key="2">
    <source>
        <dbReference type="EMBL" id="NNM47813.1"/>
    </source>
</evidence>
<keyword evidence="3" id="KW-1185">Reference proteome</keyword>
<proteinExistence type="predicted"/>
<accession>A0A849HMC6</accession>
<reference evidence="2 3" key="1">
    <citation type="submission" date="2020-04" db="EMBL/GenBank/DDBJ databases">
        <title>Knoellia sp. isolate from air conditioner.</title>
        <authorList>
            <person name="Chea S."/>
            <person name="Kim D.-U."/>
        </authorList>
    </citation>
    <scope>NUCLEOTIDE SEQUENCE [LARGE SCALE GENOMIC DNA]</scope>
    <source>
        <strain evidence="2 3">DB2414S</strain>
    </source>
</reference>
<dbReference type="AlphaFoldDB" id="A0A849HMC6"/>
<sequence length="271" mass="29050">MDRSGHEVMDRSGHQAMSHGSDEGMDHTSHEGMDHSGHGGMEMAPHGIPLAGRGEDRDGLEMDVLHLALGPVLRYWPAGLVLTVALQGDLVVDATVELLEQTRGCDDGDDDLSAATAARLVDHAADVLALSGWADGASRAARVRDLLLDGRSEEAELALRRLHRRVARSWLLRWSLRGAGRLDRQVLDRHDLPAWLEGDAYDRLLAILDGTLLESLQDRDGHGAAQPAGAATAMVRALPRLVSGLDLAEVRLLVASLALDTAAVPAEARHG</sequence>
<name>A0A849HMC6_9MICO</name>